<evidence type="ECO:0000256" key="1">
    <source>
        <dbReference type="SAM" id="Phobius"/>
    </source>
</evidence>
<dbReference type="AlphaFoldDB" id="A0A1G6YAZ4"/>
<name>A0A1G6YAZ4_9RHOB</name>
<organism evidence="2 3">
    <name type="scientific">Ruegeria marina</name>
    <dbReference type="NCBI Taxonomy" id="639004"/>
    <lineage>
        <taxon>Bacteria</taxon>
        <taxon>Pseudomonadati</taxon>
        <taxon>Pseudomonadota</taxon>
        <taxon>Alphaproteobacteria</taxon>
        <taxon>Rhodobacterales</taxon>
        <taxon>Roseobacteraceae</taxon>
        <taxon>Ruegeria</taxon>
    </lineage>
</organism>
<dbReference type="STRING" id="639004.SAMN04488239_11173"/>
<keyword evidence="3" id="KW-1185">Reference proteome</keyword>
<accession>A0A1G6YAZ4</accession>
<keyword evidence="1" id="KW-0472">Membrane</keyword>
<feature type="transmembrane region" description="Helical" evidence="1">
    <location>
        <begin position="63"/>
        <end position="83"/>
    </location>
</feature>
<dbReference type="EMBL" id="FMZV01000011">
    <property type="protein sequence ID" value="SDD86746.1"/>
    <property type="molecule type" value="Genomic_DNA"/>
</dbReference>
<gene>
    <name evidence="2" type="ORF">SAMN04488239_11173</name>
</gene>
<protein>
    <recommendedName>
        <fullName evidence="4">CopL family metal-binding regulatory protein</fullName>
    </recommendedName>
</protein>
<sequence>MTSYRAPLTTTCRRTRFLPWKDKAGSANAGPIAVTQNLVVSRRRSNYFTTMKKFAYSFSAKRLMALIMCLALMITGVAAAVAMEHPGHESNGSVAWAASDPGPMAHASHHMSPGDSDAECCEPDTTAASSCHVSTCCLSELQHSEILASLDHGRSACAQSMVQVVGPSIDTSLPERPPQLS</sequence>
<keyword evidence="1" id="KW-0812">Transmembrane</keyword>
<proteinExistence type="predicted"/>
<dbReference type="RefSeq" id="WP_143028573.1">
    <property type="nucleotide sequence ID" value="NZ_FMZV01000011.1"/>
</dbReference>
<evidence type="ECO:0000313" key="3">
    <source>
        <dbReference type="Proteomes" id="UP000199628"/>
    </source>
</evidence>
<evidence type="ECO:0008006" key="4">
    <source>
        <dbReference type="Google" id="ProtNLM"/>
    </source>
</evidence>
<keyword evidence="1" id="KW-1133">Transmembrane helix</keyword>
<reference evidence="3" key="1">
    <citation type="submission" date="2016-10" db="EMBL/GenBank/DDBJ databases">
        <authorList>
            <person name="Varghese N."/>
            <person name="Submissions S."/>
        </authorList>
    </citation>
    <scope>NUCLEOTIDE SEQUENCE [LARGE SCALE GENOMIC DNA]</scope>
    <source>
        <strain evidence="3">CGMCC 1.9108</strain>
    </source>
</reference>
<dbReference type="Proteomes" id="UP000199628">
    <property type="component" value="Unassembled WGS sequence"/>
</dbReference>
<evidence type="ECO:0000313" key="2">
    <source>
        <dbReference type="EMBL" id="SDD86746.1"/>
    </source>
</evidence>